<dbReference type="InterPro" id="IPR004821">
    <property type="entry name" value="Cyt_trans-like"/>
</dbReference>
<feature type="transmembrane region" description="Helical" evidence="12">
    <location>
        <begin position="15"/>
        <end position="33"/>
    </location>
</feature>
<dbReference type="Proteomes" id="UP001190700">
    <property type="component" value="Unassembled WGS sequence"/>
</dbReference>
<evidence type="ECO:0000256" key="9">
    <source>
        <dbReference type="ARBA" id="ARBA00024191"/>
    </source>
</evidence>
<keyword evidence="12" id="KW-0812">Transmembrane</keyword>
<keyword evidence="15" id="KW-1185">Reference proteome</keyword>
<evidence type="ECO:0000259" key="13">
    <source>
        <dbReference type="Pfam" id="PF01467"/>
    </source>
</evidence>
<feature type="domain" description="Cytidyltransferase-like" evidence="13">
    <location>
        <begin position="72"/>
        <end position="201"/>
    </location>
</feature>
<evidence type="ECO:0000256" key="11">
    <source>
        <dbReference type="ARBA" id="ARBA00031473"/>
    </source>
</evidence>
<evidence type="ECO:0000256" key="10">
    <source>
        <dbReference type="ARBA" id="ARBA00024221"/>
    </source>
</evidence>
<evidence type="ECO:0000256" key="6">
    <source>
        <dbReference type="ARBA" id="ARBA00023098"/>
    </source>
</evidence>
<dbReference type="CDD" id="cd02174">
    <property type="entry name" value="CCT"/>
    <property type="match status" value="1"/>
</dbReference>
<dbReference type="EMBL" id="LGRX02028391">
    <property type="protein sequence ID" value="KAK3248126.1"/>
    <property type="molecule type" value="Genomic_DNA"/>
</dbReference>
<keyword evidence="6" id="KW-0443">Lipid metabolism</keyword>
<comment type="pathway">
    <text evidence="9">Phospholipid metabolism; phosphatidylethanolamine biosynthesis; phosphatidylethanolamine from ethanolamine: step 2/3.</text>
</comment>
<keyword evidence="4" id="KW-0808">Transferase</keyword>
<dbReference type="GO" id="GO:0004306">
    <property type="term" value="F:ethanolamine-phosphate cytidylyltransferase activity"/>
    <property type="evidence" value="ECO:0007669"/>
    <property type="project" value="UniProtKB-EC"/>
</dbReference>
<keyword evidence="7" id="KW-0594">Phospholipid biosynthesis</keyword>
<keyword evidence="8" id="KW-1208">Phospholipid metabolism</keyword>
<dbReference type="GO" id="GO:0006646">
    <property type="term" value="P:phosphatidylethanolamine biosynthetic process"/>
    <property type="evidence" value="ECO:0007669"/>
    <property type="project" value="InterPro"/>
</dbReference>
<evidence type="ECO:0000256" key="4">
    <source>
        <dbReference type="ARBA" id="ARBA00022679"/>
    </source>
</evidence>
<dbReference type="Pfam" id="PF01467">
    <property type="entry name" value="CTP_transf_like"/>
    <property type="match status" value="2"/>
</dbReference>
<keyword evidence="3" id="KW-0444">Lipid biosynthesis</keyword>
<dbReference type="PANTHER" id="PTHR45780">
    <property type="entry name" value="ETHANOLAMINE-PHOSPHATE CYTIDYLYLTRANSFERASE"/>
    <property type="match status" value="1"/>
</dbReference>
<dbReference type="EC" id="2.7.7.14" evidence="10"/>
<evidence type="ECO:0000256" key="2">
    <source>
        <dbReference type="ARBA" id="ARBA00010101"/>
    </source>
</evidence>
<accession>A0AAE0C483</accession>
<protein>
    <recommendedName>
        <fullName evidence="10">ethanolamine-phosphate cytidylyltransferase</fullName>
        <ecNumber evidence="10">2.7.7.14</ecNumber>
    </recommendedName>
    <alternativeName>
        <fullName evidence="11">CTP:phosphoethanolamine cytidylyltransferase</fullName>
    </alternativeName>
</protein>
<dbReference type="InterPro" id="IPR014729">
    <property type="entry name" value="Rossmann-like_a/b/a_fold"/>
</dbReference>
<dbReference type="GO" id="GO:0005737">
    <property type="term" value="C:cytoplasm"/>
    <property type="evidence" value="ECO:0007669"/>
    <property type="project" value="TreeGrafter"/>
</dbReference>
<dbReference type="AlphaFoldDB" id="A0AAE0C483"/>
<dbReference type="InterPro" id="IPR041723">
    <property type="entry name" value="CCT"/>
</dbReference>
<dbReference type="SUPFAM" id="SSF52374">
    <property type="entry name" value="Nucleotidylyl transferase"/>
    <property type="match status" value="2"/>
</dbReference>
<evidence type="ECO:0000313" key="14">
    <source>
        <dbReference type="EMBL" id="KAK3248126.1"/>
    </source>
</evidence>
<evidence type="ECO:0000256" key="8">
    <source>
        <dbReference type="ARBA" id="ARBA00023264"/>
    </source>
</evidence>
<reference evidence="14 15" key="1">
    <citation type="journal article" date="2015" name="Genome Biol. Evol.">
        <title>Comparative Genomics of a Bacterivorous Green Alga Reveals Evolutionary Causalities and Consequences of Phago-Mixotrophic Mode of Nutrition.</title>
        <authorList>
            <person name="Burns J.A."/>
            <person name="Paasch A."/>
            <person name="Narechania A."/>
            <person name="Kim E."/>
        </authorList>
    </citation>
    <scope>NUCLEOTIDE SEQUENCE [LARGE SCALE GENOMIC DNA]</scope>
    <source>
        <strain evidence="14 15">PLY_AMNH</strain>
    </source>
</reference>
<keyword evidence="5 14" id="KW-0548">Nucleotidyltransferase</keyword>
<comment type="caution">
    <text evidence="14">The sequence shown here is derived from an EMBL/GenBank/DDBJ whole genome shotgun (WGS) entry which is preliminary data.</text>
</comment>
<evidence type="ECO:0000256" key="12">
    <source>
        <dbReference type="SAM" id="Phobius"/>
    </source>
</evidence>
<proteinExistence type="inferred from homology"/>
<evidence type="ECO:0000313" key="15">
    <source>
        <dbReference type="Proteomes" id="UP001190700"/>
    </source>
</evidence>
<comment type="pathway">
    <text evidence="1">Lipid metabolism.</text>
</comment>
<keyword evidence="12" id="KW-1133">Transmembrane helix</keyword>
<dbReference type="NCBIfam" id="TIGR00125">
    <property type="entry name" value="cyt_tran_rel"/>
    <property type="match status" value="2"/>
</dbReference>
<feature type="domain" description="Cytidyltransferase-like" evidence="13">
    <location>
        <begin position="272"/>
        <end position="367"/>
    </location>
</feature>
<evidence type="ECO:0000256" key="3">
    <source>
        <dbReference type="ARBA" id="ARBA00022516"/>
    </source>
</evidence>
<sequence>MASWVNGLFREKKSAALLLPAALPAAYLAFLAYKRYKWYRWGYEPGAISGYFAKLLEKHSKRRRKEQPIRVYMDGCFDMFHYGHANAIRQARACGDYLVLGVVPDEEVIMAKGPPVMNEDERLCTVEAVRWVDEVMPGVPYEITEEFMTELFEKHKIDFIVHGDDPCLLPDGTDAYAAAKRVNRFVTIKRTEGVSSTDIVGRMLMCTRASSCTSPNVSEQKTQLRTFSQGLEALEEGGDEATSVSHFLPTSRRFVQFSSGKKPAPGDKIVYLDGAFDMFHAGHVEILKQAKSLGDFLLVGIHRDEVVTAHRGPHQPILGLHERSLSVLACKYADEVIIGAPFVVTKDLLITFNINLVVHGTCGEKNFRSKEEGDPYAVPKDLGLFQTVESPRLLTTGDIIKRVVDNRTAYEARNEKKNKSQANYYEQKSFVEEL</sequence>
<dbReference type="Gene3D" id="3.40.50.620">
    <property type="entry name" value="HUPs"/>
    <property type="match status" value="2"/>
</dbReference>
<organism evidence="14 15">
    <name type="scientific">Cymbomonas tetramitiformis</name>
    <dbReference type="NCBI Taxonomy" id="36881"/>
    <lineage>
        <taxon>Eukaryota</taxon>
        <taxon>Viridiplantae</taxon>
        <taxon>Chlorophyta</taxon>
        <taxon>Pyramimonadophyceae</taxon>
        <taxon>Pyramimonadales</taxon>
        <taxon>Pyramimonadaceae</taxon>
        <taxon>Cymbomonas</taxon>
    </lineage>
</organism>
<evidence type="ECO:0000256" key="7">
    <source>
        <dbReference type="ARBA" id="ARBA00023209"/>
    </source>
</evidence>
<dbReference type="InterPro" id="IPR044608">
    <property type="entry name" value="Ect1/PCYT2"/>
</dbReference>
<dbReference type="CDD" id="cd02173">
    <property type="entry name" value="ECT"/>
    <property type="match status" value="1"/>
</dbReference>
<gene>
    <name evidence="14" type="ORF">CYMTET_42398</name>
</gene>
<keyword evidence="12" id="KW-0472">Membrane</keyword>
<name>A0AAE0C483_9CHLO</name>
<comment type="similarity">
    <text evidence="2">Belongs to the cytidylyltransferase family.</text>
</comment>
<evidence type="ECO:0000256" key="1">
    <source>
        <dbReference type="ARBA" id="ARBA00005189"/>
    </source>
</evidence>
<evidence type="ECO:0000256" key="5">
    <source>
        <dbReference type="ARBA" id="ARBA00022695"/>
    </source>
</evidence>
<dbReference type="PANTHER" id="PTHR45780:SF2">
    <property type="entry name" value="ETHANOLAMINE-PHOSPHATE CYTIDYLYLTRANSFERASE"/>
    <property type="match status" value="1"/>
</dbReference>